<reference evidence="2" key="1">
    <citation type="submission" date="2021-01" db="UniProtKB">
        <authorList>
            <consortium name="EnsemblMetazoa"/>
        </authorList>
    </citation>
    <scope>IDENTIFICATION</scope>
</reference>
<dbReference type="InParanoid" id="A0A7M7MB77"/>
<dbReference type="EnsemblMetazoa" id="XM_022793556">
    <property type="protein sequence ID" value="XP_022649291"/>
    <property type="gene ID" value="LOC111245329"/>
</dbReference>
<accession>A0A7M7MB77</accession>
<proteinExistence type="predicted"/>
<feature type="chain" id="PRO_5029686737" evidence="1">
    <location>
        <begin position="16"/>
        <end position="135"/>
    </location>
</feature>
<dbReference type="GeneID" id="111245329"/>
<protein>
    <submittedName>
        <fullName evidence="2">Uncharacterized protein</fullName>
    </submittedName>
</protein>
<dbReference type="RefSeq" id="XP_022649291.1">
    <property type="nucleotide sequence ID" value="XM_022793556.1"/>
</dbReference>
<evidence type="ECO:0000313" key="2">
    <source>
        <dbReference type="EnsemblMetazoa" id="XP_022649291"/>
    </source>
</evidence>
<keyword evidence="1" id="KW-0732">Signal</keyword>
<evidence type="ECO:0000256" key="1">
    <source>
        <dbReference type="SAM" id="SignalP"/>
    </source>
</evidence>
<sequence>MRSFIFALLVVCVAADNVQTIIEGFSKALEKLDIPDDRRANYRAGLEKSKACIAPLANDAPAERIAVYVEKLTPVLDECSKTIASIPKDQVKQRQEVFGACLKEKVHGADSGFDEKQKEVLPKIKQCIVQAIQSQ</sequence>
<evidence type="ECO:0000313" key="3">
    <source>
        <dbReference type="Proteomes" id="UP000594260"/>
    </source>
</evidence>
<name>A0A7M7MB77_VARDE</name>
<dbReference type="AlphaFoldDB" id="A0A7M7MB77"/>
<feature type="signal peptide" evidence="1">
    <location>
        <begin position="1"/>
        <end position="15"/>
    </location>
</feature>
<keyword evidence="3" id="KW-1185">Reference proteome</keyword>
<dbReference type="KEGG" id="vde:111245329"/>
<organism evidence="2 3">
    <name type="scientific">Varroa destructor</name>
    <name type="common">Honeybee mite</name>
    <dbReference type="NCBI Taxonomy" id="109461"/>
    <lineage>
        <taxon>Eukaryota</taxon>
        <taxon>Metazoa</taxon>
        <taxon>Ecdysozoa</taxon>
        <taxon>Arthropoda</taxon>
        <taxon>Chelicerata</taxon>
        <taxon>Arachnida</taxon>
        <taxon>Acari</taxon>
        <taxon>Parasitiformes</taxon>
        <taxon>Mesostigmata</taxon>
        <taxon>Gamasina</taxon>
        <taxon>Dermanyssoidea</taxon>
        <taxon>Varroidae</taxon>
        <taxon>Varroa</taxon>
    </lineage>
</organism>
<dbReference type="OrthoDB" id="10315932at2759"/>
<dbReference type="Proteomes" id="UP000594260">
    <property type="component" value="Unplaced"/>
</dbReference>